<evidence type="ECO:0000256" key="1">
    <source>
        <dbReference type="HAMAP-Rule" id="MF_04165"/>
    </source>
</evidence>
<proteinExistence type="inferred from homology"/>
<dbReference type="GO" id="GO:0140537">
    <property type="term" value="F:transcription regulator activator activity"/>
    <property type="evidence" value="ECO:0007669"/>
    <property type="project" value="UniProtKB-UniRule"/>
</dbReference>
<comment type="function">
    <text evidence="1">Activates transcription at late promoters when the sliding clamp is present. Binds to both the host RNA polymerase (RNAP) and the upstream dsDNA.</text>
</comment>
<sequence length="110" mass="12505">MNLKKLWKPTMHCLLTEETPVTGNPTKLVAEAYDKQTTAAEIDDLVATGLSVLEAVTWWMEERSIPESQFARYIPEAIIEQLKLEVIEDNILKPSLTKQNTHSTLDFLYG</sequence>
<evidence type="ECO:0000313" key="2">
    <source>
        <dbReference type="EMBL" id="QAU03889.1"/>
    </source>
</evidence>
<name>A0A410T5G7_9CAUD</name>
<dbReference type="EMBL" id="MK240351">
    <property type="protein sequence ID" value="QAU03889.1"/>
    <property type="molecule type" value="Genomic_DNA"/>
</dbReference>
<dbReference type="Proteomes" id="UP000289169">
    <property type="component" value="Segment"/>
</dbReference>
<dbReference type="InterPro" id="IPR042071">
    <property type="entry name" value="Trans_coact_sf"/>
</dbReference>
<evidence type="ECO:0000313" key="3">
    <source>
        <dbReference type="Proteomes" id="UP000289169"/>
    </source>
</evidence>
<accession>A0A410T5G7</accession>
<dbReference type="InterPro" id="IPR046384">
    <property type="entry name" value="LTACT_myovirus"/>
</dbReference>
<comment type="subunit">
    <text evidence="1">Interacts with the beta subunit of host RNAP RpoB (via flap domain). Part of the transcription activation complex containing host RNAP, the viral RNA polymerase sigma-like factor, the coactivator gp33, and the sliding clamp.</text>
</comment>
<comment type="domain">
    <text evidence="1">The C-terminus is involved in transcriptional enhancement.</text>
</comment>
<protein>
    <recommendedName>
        <fullName evidence="1">Late transcription coactivator</fullName>
    </recommendedName>
    <alternativeName>
        <fullName evidence="1">RNA polymerase-associated protein Gp33</fullName>
    </alternativeName>
</protein>
<feature type="region of interest" description="Interaction with host RNAP" evidence="1">
    <location>
        <begin position="59"/>
        <end position="89"/>
    </location>
</feature>
<organism evidence="2 3">
    <name type="scientific">Acinetobacter phage Henu6</name>
    <dbReference type="NCBI Taxonomy" id="2500136"/>
    <lineage>
        <taxon>Viruses</taxon>
        <taxon>Duplodnaviria</taxon>
        <taxon>Heunggongvirae</taxon>
        <taxon>Uroviricota</taxon>
        <taxon>Caudoviricetes</taxon>
        <taxon>Pantevenvirales</taxon>
        <taxon>Straboviridae</taxon>
        <taxon>Twarogvirinae</taxon>
        <taxon>Zedzedvirus</taxon>
        <taxon>Zedzedvirus zz1</taxon>
    </lineage>
</organism>
<dbReference type="Pfam" id="PF16805">
    <property type="entry name" value="Trans_coact"/>
    <property type="match status" value="1"/>
</dbReference>
<reference evidence="2 3" key="1">
    <citation type="submission" date="2018-11" db="EMBL/GenBank/DDBJ databases">
        <authorList>
            <person name="Teng T."/>
        </authorList>
    </citation>
    <scope>NUCLEOTIDE SEQUENCE [LARGE SCALE GENOMIC DNA]</scope>
</reference>
<dbReference type="HAMAP" id="MF_04165">
    <property type="entry name" value="T4_TRANSCR_COACT"/>
    <property type="match status" value="1"/>
</dbReference>
<feature type="region of interest" description="Involved in transcriptional enhancement" evidence="1">
    <location>
        <begin position="103"/>
        <end position="109"/>
    </location>
</feature>
<comment type="similarity">
    <text evidence="1">Belongs to the Tevenvirinae late transcription coactivator family.</text>
</comment>
<dbReference type="Gene3D" id="1.10.10.2850">
    <property type="entry name" value="Phage late-transcription coactivator-like"/>
    <property type="match status" value="1"/>
</dbReference>
<dbReference type="GO" id="GO:0019086">
    <property type="term" value="P:late viral transcription"/>
    <property type="evidence" value="ECO:0007669"/>
    <property type="project" value="UniProtKB-UniRule"/>
</dbReference>
<gene>
    <name evidence="2" type="ORF">Henu6_gp49</name>
</gene>
<dbReference type="InterPro" id="IPR031836">
    <property type="entry name" value="Trans_coact"/>
</dbReference>